<evidence type="ECO:0000313" key="4">
    <source>
        <dbReference type="EMBL" id="MDY0873516.1"/>
    </source>
</evidence>
<feature type="coiled-coil region" evidence="1">
    <location>
        <begin position="529"/>
        <end position="571"/>
    </location>
</feature>
<dbReference type="RefSeq" id="WP_320501990.1">
    <property type="nucleotide sequence ID" value="NZ_JAXCLX010000003.1"/>
</dbReference>
<organism evidence="4 5">
    <name type="scientific">Dongia rigui</name>
    <dbReference type="NCBI Taxonomy" id="940149"/>
    <lineage>
        <taxon>Bacteria</taxon>
        <taxon>Pseudomonadati</taxon>
        <taxon>Pseudomonadota</taxon>
        <taxon>Alphaproteobacteria</taxon>
        <taxon>Rhodospirillales</taxon>
        <taxon>Dongiaceae</taxon>
        <taxon>Dongia</taxon>
    </lineage>
</organism>
<dbReference type="NCBIfam" id="TIGR02302">
    <property type="entry name" value="aProt_lowcomp"/>
    <property type="match status" value="1"/>
</dbReference>
<reference evidence="4 5" key="1">
    <citation type="journal article" date="2013" name="Antonie Van Leeuwenhoek">
        <title>Dongia rigui sp. nov., isolated from freshwater of a large wetland in Korea.</title>
        <authorList>
            <person name="Baik K.S."/>
            <person name="Hwang Y.M."/>
            <person name="Choi J.S."/>
            <person name="Kwon J."/>
            <person name="Seong C.N."/>
        </authorList>
    </citation>
    <scope>NUCLEOTIDE SEQUENCE [LARGE SCALE GENOMIC DNA]</scope>
    <source>
        <strain evidence="4 5">04SU4-P</strain>
    </source>
</reference>
<dbReference type="Proteomes" id="UP001271769">
    <property type="component" value="Unassembled WGS sequence"/>
</dbReference>
<feature type="transmembrane region" description="Helical" evidence="3">
    <location>
        <begin position="70"/>
        <end position="92"/>
    </location>
</feature>
<sequence>MARRPVLGDEKAPTAPREPSSLPARVRTMAAIAWAILLAERLWAALAPAVSVVLLALALAWLGLPRDLGVWIHVVLLIVAAAGFLYALWWGFRRFRLPAWQQALRRLERDSDLTHRPLTHIDDTQVSNLIDPAAASLWARHRARLLASIGRLDLKWPDSGLVARDRYALRQLALLLAVAAFFSADEAWLRRLDQALLPNFSGIEDSDQITVEAWITPPDYTGLPPISLSLAQKDAAAETLKVPKGSRLLVQAQGLPTSGMGGPATLVANDEKLTFDVLDASTQRSEATLSAGRMIGVQSGLATVVEWPVEIIADMAPKAAFGGNPGITDRGVLRLGYSASDDYGVTDLRLVMSRGTEDFEFKLPLGQATLGPDGQRVAQGGSFQDFTAHRWAGLDVELRLVARDAMGQIGASAPLALTLPERKFYHPVARAIIELRKRLASDWQFHNSISRELDILKSQPETYEDRIVAFMGMDFAARRLRAAEFAPSDTPPVLQLMWDIAVDLEDGGTSLALSEFRRLQQALQDALDRGASDEEIERLMNQLQEAMNHYMQDLQQQLQRAMESGQQMRQLSPNGLKLSQQDLNQMLNDARNMARSGAKDSAKQMLDQLQKLMENLQAGVPSTMSAEGRAQQELNSELGRLMQRQQKLLEDSYNAQRGQQPGEQGMGEGEMGQGENQGEGMPGDGGNGQAPGSGAMGQEQLRRDLGNLMQQYSNMLGDLPGGLGKAEQYMRGAVDSLQNQDFPSAAENQNNALNQLQQGLQAAQEMMQRQAGQMPGRGTRPKMDPLGRPADDDGPGGNPIDSSGMDLGIAKEPAQKAREIFEELRQRRNDPSRPKPERDYLDRLLKQF</sequence>
<proteinExistence type="predicted"/>
<feature type="compositionally biased region" description="Gly residues" evidence="2">
    <location>
        <begin position="664"/>
        <end position="695"/>
    </location>
</feature>
<keyword evidence="3" id="KW-0812">Transmembrane</keyword>
<protein>
    <submittedName>
        <fullName evidence="4">TIGR02302 family protein</fullName>
    </submittedName>
</protein>
<feature type="compositionally biased region" description="Basic and acidic residues" evidence="2">
    <location>
        <begin position="781"/>
        <end position="791"/>
    </location>
</feature>
<keyword evidence="3" id="KW-1133">Transmembrane helix</keyword>
<evidence type="ECO:0000313" key="5">
    <source>
        <dbReference type="Proteomes" id="UP001271769"/>
    </source>
</evidence>
<feature type="transmembrane region" description="Helical" evidence="3">
    <location>
        <begin position="172"/>
        <end position="189"/>
    </location>
</feature>
<keyword evidence="5" id="KW-1185">Reference proteome</keyword>
<comment type="caution">
    <text evidence="4">The sequence shown here is derived from an EMBL/GenBank/DDBJ whole genome shotgun (WGS) entry which is preliminary data.</text>
</comment>
<keyword evidence="1" id="KW-0175">Coiled coil</keyword>
<evidence type="ECO:0000256" key="3">
    <source>
        <dbReference type="SAM" id="Phobius"/>
    </source>
</evidence>
<feature type="region of interest" description="Disordered" evidence="2">
    <location>
        <begin position="656"/>
        <end position="698"/>
    </location>
</feature>
<feature type="transmembrane region" description="Helical" evidence="3">
    <location>
        <begin position="42"/>
        <end position="64"/>
    </location>
</feature>
<name>A0ABU5E1P6_9PROT</name>
<dbReference type="EMBL" id="JAXCLX010000003">
    <property type="protein sequence ID" value="MDY0873516.1"/>
    <property type="molecule type" value="Genomic_DNA"/>
</dbReference>
<dbReference type="InterPro" id="IPR012683">
    <property type="entry name" value="CHP02302_TM"/>
</dbReference>
<gene>
    <name evidence="4" type="ORF">SMD31_16370</name>
</gene>
<feature type="compositionally biased region" description="Basic and acidic residues" evidence="2">
    <location>
        <begin position="1"/>
        <end position="12"/>
    </location>
</feature>
<feature type="coiled-coil region" evidence="1">
    <location>
        <begin position="595"/>
        <end position="651"/>
    </location>
</feature>
<feature type="region of interest" description="Disordered" evidence="2">
    <location>
        <begin position="760"/>
        <end position="848"/>
    </location>
</feature>
<feature type="compositionally biased region" description="Basic and acidic residues" evidence="2">
    <location>
        <begin position="813"/>
        <end position="848"/>
    </location>
</feature>
<accession>A0ABU5E1P6</accession>
<evidence type="ECO:0000256" key="1">
    <source>
        <dbReference type="SAM" id="Coils"/>
    </source>
</evidence>
<keyword evidence="3" id="KW-0472">Membrane</keyword>
<evidence type="ECO:0000256" key="2">
    <source>
        <dbReference type="SAM" id="MobiDB-lite"/>
    </source>
</evidence>
<feature type="region of interest" description="Disordered" evidence="2">
    <location>
        <begin position="1"/>
        <end position="20"/>
    </location>
</feature>
<dbReference type="Pfam" id="PF13779">
    <property type="entry name" value="DUF4175"/>
    <property type="match status" value="1"/>
</dbReference>